<dbReference type="GeneID" id="301312087"/>
<dbReference type="KEGG" id="mcab:HXZ27_15575"/>
<accession>A0A7H8XKW3</accession>
<dbReference type="RefSeq" id="WP_178064846.1">
    <property type="nucleotide sequence ID" value="NZ_JBICTT010000016.1"/>
</dbReference>
<dbReference type="Pfam" id="PF12680">
    <property type="entry name" value="SnoaL_2"/>
    <property type="match status" value="1"/>
</dbReference>
<evidence type="ECO:0000259" key="1">
    <source>
        <dbReference type="Pfam" id="PF12680"/>
    </source>
</evidence>
<evidence type="ECO:0000313" key="2">
    <source>
        <dbReference type="EMBL" id="QLD25444.1"/>
    </source>
</evidence>
<organism evidence="2 3">
    <name type="scientific">Micromonospora carbonacea</name>
    <dbReference type="NCBI Taxonomy" id="47853"/>
    <lineage>
        <taxon>Bacteria</taxon>
        <taxon>Bacillati</taxon>
        <taxon>Actinomycetota</taxon>
        <taxon>Actinomycetes</taxon>
        <taxon>Micromonosporales</taxon>
        <taxon>Micromonosporaceae</taxon>
        <taxon>Micromonospora</taxon>
    </lineage>
</organism>
<sequence length="141" mass="16010">MGIDENKAIVQRYYDHVSRGERAEADALFADDATWWVAGIPEQFPIAGQRSLTEHQAMLREKLAPRLPNGVRTTITGMTAEGDRVAVEMENFARTASGRIYNNRFHLLFEIRDGRIHAVREYLDTLHAEDALLDGWTGRPD</sequence>
<proteinExistence type="predicted"/>
<evidence type="ECO:0000313" key="3">
    <source>
        <dbReference type="Proteomes" id="UP000509335"/>
    </source>
</evidence>
<dbReference type="AlphaFoldDB" id="A0A7H8XKW3"/>
<protein>
    <submittedName>
        <fullName evidence="2">Nuclear transport factor 2 family protein</fullName>
    </submittedName>
</protein>
<dbReference type="PANTHER" id="PTHR41252">
    <property type="entry name" value="BLR2505 PROTEIN"/>
    <property type="match status" value="1"/>
</dbReference>
<dbReference type="Proteomes" id="UP000509335">
    <property type="component" value="Chromosome"/>
</dbReference>
<reference evidence="2 3" key="1">
    <citation type="submission" date="2020-07" db="EMBL/GenBank/DDBJ databases">
        <title>A bifunctional nitrone conjugated secondary metabolite targeting the ribosome.</title>
        <authorList>
            <person name="Limbrick E.M."/>
            <person name="Graf M."/>
            <person name="Derewacz D.K."/>
            <person name="Nguyen F."/>
            <person name="Spraggins J.M."/>
            <person name="Wieland M."/>
            <person name="Ynigez-Gutierrez A.E."/>
            <person name="Reisman B.J."/>
            <person name="Zinshteyn B."/>
            <person name="McCulloch K."/>
            <person name="Iverson T.M."/>
            <person name="Green R."/>
            <person name="Wilson D.N."/>
            <person name="Bachmann B.O."/>
        </authorList>
    </citation>
    <scope>NUCLEOTIDE SEQUENCE [LARGE SCALE GENOMIC DNA]</scope>
    <source>
        <strain evidence="3">aurantiaca</strain>
    </source>
</reference>
<dbReference type="InterPro" id="IPR037401">
    <property type="entry name" value="SnoaL-like"/>
</dbReference>
<dbReference type="PANTHER" id="PTHR41252:SF1">
    <property type="entry name" value="BLR2505 PROTEIN"/>
    <property type="match status" value="1"/>
</dbReference>
<dbReference type="InterPro" id="IPR032710">
    <property type="entry name" value="NTF2-like_dom_sf"/>
</dbReference>
<dbReference type="Gene3D" id="3.10.450.50">
    <property type="match status" value="1"/>
</dbReference>
<dbReference type="EMBL" id="CP058322">
    <property type="protein sequence ID" value="QLD25444.1"/>
    <property type="molecule type" value="Genomic_DNA"/>
</dbReference>
<feature type="domain" description="SnoaL-like" evidence="1">
    <location>
        <begin position="10"/>
        <end position="116"/>
    </location>
</feature>
<name>A0A7H8XKW3_9ACTN</name>
<dbReference type="SUPFAM" id="SSF54427">
    <property type="entry name" value="NTF2-like"/>
    <property type="match status" value="1"/>
</dbReference>
<gene>
    <name evidence="2" type="ORF">HXZ27_15575</name>
</gene>